<dbReference type="NCBIfam" id="TIGR03317">
    <property type="entry name" value="ygfZ_signature"/>
    <property type="match status" value="1"/>
</dbReference>
<dbReference type="OrthoDB" id="9796287at2"/>
<proteinExistence type="predicted"/>
<keyword evidence="4" id="KW-1185">Reference proteome</keyword>
<evidence type="ECO:0000313" key="3">
    <source>
        <dbReference type="EMBL" id="SMA50443.1"/>
    </source>
</evidence>
<reference evidence="3 4" key="1">
    <citation type="submission" date="2017-03" db="EMBL/GenBank/DDBJ databases">
        <authorList>
            <person name="Afonso C.L."/>
            <person name="Miller P.J."/>
            <person name="Scott M.A."/>
            <person name="Spackman E."/>
            <person name="Goraichik I."/>
            <person name="Dimitrov K.M."/>
            <person name="Suarez D.L."/>
            <person name="Swayne D.E."/>
        </authorList>
    </citation>
    <scope>NUCLEOTIDE SEQUENCE [LARGE SCALE GENOMIC DNA]</scope>
    <source>
        <strain evidence="3">SB41UT1</strain>
    </source>
</reference>
<dbReference type="Proteomes" id="UP000196573">
    <property type="component" value="Unassembled WGS sequence"/>
</dbReference>
<dbReference type="Gene3D" id="3.30.70.1400">
    <property type="entry name" value="Aminomethyltransferase beta-barrel domains"/>
    <property type="match status" value="1"/>
</dbReference>
<dbReference type="PIRSF" id="PIRSF006487">
    <property type="entry name" value="GcvT"/>
    <property type="match status" value="1"/>
</dbReference>
<dbReference type="Gene3D" id="3.30.70.1630">
    <property type="match status" value="1"/>
</dbReference>
<evidence type="ECO:0000259" key="2">
    <source>
        <dbReference type="Pfam" id="PF01571"/>
    </source>
</evidence>
<dbReference type="InterPro" id="IPR006222">
    <property type="entry name" value="GCVT_N"/>
</dbReference>
<evidence type="ECO:0000313" key="4">
    <source>
        <dbReference type="Proteomes" id="UP000196573"/>
    </source>
</evidence>
<dbReference type="PANTHER" id="PTHR22602">
    <property type="entry name" value="TRANSFERASE CAF17, MITOCHONDRIAL-RELATED"/>
    <property type="match status" value="1"/>
</dbReference>
<name>A0A1X7AQK9_9GAMM</name>
<sequence>MFPPMTTQEWLNWLTSQNITLQDGTIISSETPAEASNTITLLGHEHLLAFTGEENRKFLQGQLTCDVVALQNGEETLGACCTPKGRMVANFRMVASDNDLIAVLPADQSAHLKAHLGKYAAFFRTVSITDVSDQWVRIGLSGPDSLNIISTLTDQPAPDAGHTPSWENGIIVPVSTQRFELWIKPDAASAVWQSLAEKAAVAPTTHWQLEDIQNGIAWVTEASRDAWIPQHLNWQSLNGISFKKGCYTGQEIVARMKYLGKLKSHLFHFSAQTNDAPEIGTAVFNQDGKKTGDVVTAMSSGNGQVEILAVIRKDDAENGGLTLGEDKTPLTLVPLPYTVED</sequence>
<protein>
    <submittedName>
        <fullName evidence="3">tRNA-modifying protein YgfZ</fullName>
    </submittedName>
</protein>
<feature type="domain" description="GCVT N-terminal" evidence="2">
    <location>
        <begin position="48"/>
        <end position="155"/>
    </location>
</feature>
<organism evidence="3 4">
    <name type="scientific">Parendozoicomonas haliclonae</name>
    <dbReference type="NCBI Taxonomy" id="1960125"/>
    <lineage>
        <taxon>Bacteria</taxon>
        <taxon>Pseudomonadati</taxon>
        <taxon>Pseudomonadota</taxon>
        <taxon>Gammaproteobacteria</taxon>
        <taxon>Oceanospirillales</taxon>
        <taxon>Endozoicomonadaceae</taxon>
        <taxon>Parendozoicomonas</taxon>
    </lineage>
</organism>
<dbReference type="EMBL" id="FWPT01000012">
    <property type="protein sequence ID" value="SMA50443.1"/>
    <property type="molecule type" value="Genomic_DNA"/>
</dbReference>
<dbReference type="Gene3D" id="2.40.30.160">
    <property type="match status" value="1"/>
</dbReference>
<dbReference type="InterPro" id="IPR045179">
    <property type="entry name" value="YgfZ/GcvT"/>
</dbReference>
<dbReference type="SUPFAM" id="SSF101790">
    <property type="entry name" value="Aminomethyltransferase beta-barrel domain"/>
    <property type="match status" value="1"/>
</dbReference>
<dbReference type="Pfam" id="PF01571">
    <property type="entry name" value="GCV_T"/>
    <property type="match status" value="1"/>
</dbReference>
<dbReference type="SUPFAM" id="SSF103025">
    <property type="entry name" value="Folate-binding domain"/>
    <property type="match status" value="1"/>
</dbReference>
<evidence type="ECO:0000256" key="1">
    <source>
        <dbReference type="PIRSR" id="PIRSR006487-1"/>
    </source>
</evidence>
<dbReference type="PANTHER" id="PTHR22602:SF0">
    <property type="entry name" value="TRANSFERASE CAF17, MITOCHONDRIAL-RELATED"/>
    <property type="match status" value="1"/>
</dbReference>
<gene>
    <name evidence="3" type="primary">ygfZ</name>
    <name evidence="3" type="ORF">EHSB41UT_04241</name>
</gene>
<dbReference type="InterPro" id="IPR017703">
    <property type="entry name" value="YgfZ/GCV_T_CS"/>
</dbReference>
<accession>A0A1X7AQK9</accession>
<feature type="binding site" evidence="1">
    <location>
        <position position="180"/>
    </location>
    <ligand>
        <name>substrate</name>
    </ligand>
</feature>
<dbReference type="AlphaFoldDB" id="A0A1X7AQK9"/>
<dbReference type="GO" id="GO:0016226">
    <property type="term" value="P:iron-sulfur cluster assembly"/>
    <property type="evidence" value="ECO:0007669"/>
    <property type="project" value="TreeGrafter"/>
</dbReference>
<dbReference type="InterPro" id="IPR029043">
    <property type="entry name" value="GcvT/YgfZ_C"/>
</dbReference>